<sequence>MTHSLPHLLLLILALVLAAPPTAGGQAAKPRTVVTTDGEIDDVDSFIRLLLYANELELEGLIYSSSMWHYKGDGRGTTMVSEMDMTRRIYGERSELRWPGEAWIQELIRAYGEVYPNLSQHAAGYPPADSLLQLVRVGNITFEGEMENDTEGSDFIRELLLDEDPRPIYLQVWGGTNTIARALKSIEERYGDTPEWPEIYQKVGEKAIIYTVMDQDATYRNYIGKQWPNIPVLYNSWQFWVMAYNWKKAVPPELQYWLGGDFMGEHIIQGHGPLTARYYSYGDGQQQAGDPEHIHGDPDKLENAQWGSFVPYDFISEGDSPAFLHLVDVGLDNLEHPEWGGWGGRLVPSDTVAGRWEDGPAAADYNPYTEAADTAYALTRWLPALQRDFAARADWCVEPYDRANHPPTVSVTGARRRVVQPGDKVVLEASATDPDGDEVQFHWWQYGEVDSYAGEAMIILDGPRATVTVPRDIKTGETLHFILSATDGGAPSLTRYARIVLTAE</sequence>
<dbReference type="GO" id="GO:0016799">
    <property type="term" value="F:hydrolase activity, hydrolyzing N-glycosyl compounds"/>
    <property type="evidence" value="ECO:0007669"/>
    <property type="project" value="InterPro"/>
</dbReference>
<accession>A0A2G0CCU9</accession>
<keyword evidence="1" id="KW-0732">Signal</keyword>
<dbReference type="Pfam" id="PF07632">
    <property type="entry name" value="Sde182_NH-like"/>
    <property type="match status" value="1"/>
</dbReference>
<dbReference type="InterPro" id="IPR013783">
    <property type="entry name" value="Ig-like_fold"/>
</dbReference>
<feature type="signal peptide" evidence="1">
    <location>
        <begin position="1"/>
        <end position="18"/>
    </location>
</feature>
<dbReference type="Proteomes" id="UP000226437">
    <property type="component" value="Unassembled WGS sequence"/>
</dbReference>
<keyword evidence="5" id="KW-1185">Reference proteome</keyword>
<gene>
    <name evidence="4" type="ORF">CGL56_14335</name>
</gene>
<protein>
    <recommendedName>
        <fullName evidence="6">DUF1593 domain-containing protein</fullName>
    </recommendedName>
</protein>
<evidence type="ECO:0000256" key="1">
    <source>
        <dbReference type="SAM" id="SignalP"/>
    </source>
</evidence>
<organism evidence="4 5">
    <name type="scientific">Neolewinella marina</name>
    <dbReference type="NCBI Taxonomy" id="438751"/>
    <lineage>
        <taxon>Bacteria</taxon>
        <taxon>Pseudomonadati</taxon>
        <taxon>Bacteroidota</taxon>
        <taxon>Saprospiria</taxon>
        <taxon>Saprospirales</taxon>
        <taxon>Lewinellaceae</taxon>
        <taxon>Neolewinella</taxon>
    </lineage>
</organism>
<dbReference type="Gene3D" id="3.90.245.10">
    <property type="entry name" value="Ribonucleoside hydrolase-like"/>
    <property type="match status" value="1"/>
</dbReference>
<evidence type="ECO:0000313" key="5">
    <source>
        <dbReference type="Proteomes" id="UP000226437"/>
    </source>
</evidence>
<feature type="domain" description="Cellulose-binding Sde182 nucleoside hydrolase-like" evidence="2">
    <location>
        <begin position="31"/>
        <end position="345"/>
    </location>
</feature>
<name>A0A2G0CCU9_9BACT</name>
<dbReference type="Pfam" id="PF21027">
    <property type="entry name" value="Sde0182_C"/>
    <property type="match status" value="1"/>
</dbReference>
<dbReference type="InterPro" id="IPR011483">
    <property type="entry name" value="Sde182_NH-like"/>
</dbReference>
<feature type="chain" id="PRO_5013713009" description="DUF1593 domain-containing protein" evidence="1">
    <location>
        <begin position="19"/>
        <end position="504"/>
    </location>
</feature>
<evidence type="ECO:0008006" key="6">
    <source>
        <dbReference type="Google" id="ProtNLM"/>
    </source>
</evidence>
<dbReference type="EMBL" id="PDLO01000007">
    <property type="protein sequence ID" value="PHK97760.1"/>
    <property type="molecule type" value="Genomic_DNA"/>
</dbReference>
<reference evidence="4 5" key="1">
    <citation type="submission" date="2017-10" db="EMBL/GenBank/DDBJ databases">
        <title>The draft genome sequence of Lewinella marina KCTC 32374.</title>
        <authorList>
            <person name="Wang K."/>
        </authorList>
    </citation>
    <scope>NUCLEOTIDE SEQUENCE [LARGE SCALE GENOMIC DNA]</scope>
    <source>
        <strain evidence="4 5">MKG-38</strain>
    </source>
</reference>
<evidence type="ECO:0000259" key="2">
    <source>
        <dbReference type="Pfam" id="PF07632"/>
    </source>
</evidence>
<dbReference type="InterPro" id="IPR048527">
    <property type="entry name" value="Sde182_C"/>
</dbReference>
<dbReference type="InterPro" id="IPR036452">
    <property type="entry name" value="Ribo_hydro-like"/>
</dbReference>
<comment type="caution">
    <text evidence="4">The sequence shown here is derived from an EMBL/GenBank/DDBJ whole genome shotgun (WGS) entry which is preliminary data.</text>
</comment>
<dbReference type="RefSeq" id="WP_099107414.1">
    <property type="nucleotide sequence ID" value="NZ_JAATJF010000005.1"/>
</dbReference>
<dbReference type="OrthoDB" id="253051at2"/>
<dbReference type="AlphaFoldDB" id="A0A2G0CCU9"/>
<feature type="domain" description="Cellulose-binding Sde182 C-terminal" evidence="3">
    <location>
        <begin position="424"/>
        <end position="502"/>
    </location>
</feature>
<proteinExistence type="predicted"/>
<evidence type="ECO:0000313" key="4">
    <source>
        <dbReference type="EMBL" id="PHK97760.1"/>
    </source>
</evidence>
<dbReference type="Gene3D" id="2.60.40.10">
    <property type="entry name" value="Immunoglobulins"/>
    <property type="match status" value="1"/>
</dbReference>
<evidence type="ECO:0000259" key="3">
    <source>
        <dbReference type="Pfam" id="PF21027"/>
    </source>
</evidence>